<dbReference type="AlphaFoldDB" id="A0A0K1P9U2"/>
<gene>
    <name evidence="1" type="ORF">AKJ08_0654</name>
</gene>
<reference evidence="1 2" key="1">
    <citation type="submission" date="2015-08" db="EMBL/GenBank/DDBJ databases">
        <authorList>
            <person name="Babu N.S."/>
            <person name="Beckwith C.J."/>
            <person name="Beseler K.G."/>
            <person name="Brison A."/>
            <person name="Carone J.V."/>
            <person name="Caskin T.P."/>
            <person name="Diamond M."/>
            <person name="Durham M.E."/>
            <person name="Foxe J.M."/>
            <person name="Go M."/>
            <person name="Henderson B.A."/>
            <person name="Jones I.B."/>
            <person name="McGettigan J.A."/>
            <person name="Micheletti S.J."/>
            <person name="Nasrallah M.E."/>
            <person name="Ortiz D."/>
            <person name="Piller C.R."/>
            <person name="Privatt S.R."/>
            <person name="Schneider S.L."/>
            <person name="Sharp S."/>
            <person name="Smith T.C."/>
            <person name="Stanton J.D."/>
            <person name="Ullery H.E."/>
            <person name="Wilson R.J."/>
            <person name="Serrano M.G."/>
            <person name="Buck G."/>
            <person name="Lee V."/>
            <person name="Wang Y."/>
            <person name="Carvalho R."/>
            <person name="Voegtly L."/>
            <person name="Shi R."/>
            <person name="Duckworth R."/>
            <person name="Johnson A."/>
            <person name="Loviza R."/>
            <person name="Walstead R."/>
            <person name="Shah Z."/>
            <person name="Kiflezghi M."/>
            <person name="Wade K."/>
            <person name="Ball S.L."/>
            <person name="Bradley K.W."/>
            <person name="Asai D.J."/>
            <person name="Bowman C.A."/>
            <person name="Russell D.A."/>
            <person name="Pope W.H."/>
            <person name="Jacobs-Sera D."/>
            <person name="Hendrix R.W."/>
            <person name="Hatfull G.F."/>
        </authorList>
    </citation>
    <scope>NUCLEOTIDE SEQUENCE [LARGE SCALE GENOMIC DNA]</scope>
    <source>
        <strain evidence="1 2">DSM 27710</strain>
    </source>
</reference>
<accession>A0A0K1P9U2</accession>
<dbReference type="Proteomes" id="UP000055590">
    <property type="component" value="Chromosome"/>
</dbReference>
<sequence>MALLGACLFATACGKDKETILVQEQQTADQVYYFSGHIYDGLTGQRLTGYSLDLQFRDKKLSAQVDAEGRYFVGPLPYFQDYTVRVKADGYRSFLSHNAGITLDWNHESFLVHEHAPEKGFYYNAFLYPDDLVAPATQVFVTTWDTEKRPSGTVRFTPTNVPAMLDYLPAVNGQIWNNADDLQLRTVTKTVTDGVATIEAGELGFGVHYDVMVYGAAGYAPGIAGFLAGIDDYVTVVLDPLDAAGLELVYNSITTGIPAPNGEIVLAFNQPIEFDPLHTAAEYAKYVDDTLSIDSWDENGNGKWNELKNASRGTAVQIKGNLLILRWNPQEALATVDDNDPIYSVTYGALDSVLVRPAGGKYWERASIGMLVGTTSLTVNLR</sequence>
<dbReference type="EMBL" id="CP012332">
    <property type="protein sequence ID" value="AKU90267.1"/>
    <property type="molecule type" value="Genomic_DNA"/>
</dbReference>
<proteinExistence type="predicted"/>
<evidence type="ECO:0000313" key="2">
    <source>
        <dbReference type="Proteomes" id="UP000055590"/>
    </source>
</evidence>
<evidence type="ECO:0000313" key="1">
    <source>
        <dbReference type="EMBL" id="AKU90267.1"/>
    </source>
</evidence>
<organism evidence="1 2">
    <name type="scientific">Vulgatibacter incomptus</name>
    <dbReference type="NCBI Taxonomy" id="1391653"/>
    <lineage>
        <taxon>Bacteria</taxon>
        <taxon>Pseudomonadati</taxon>
        <taxon>Myxococcota</taxon>
        <taxon>Myxococcia</taxon>
        <taxon>Myxococcales</taxon>
        <taxon>Cystobacterineae</taxon>
        <taxon>Vulgatibacteraceae</taxon>
        <taxon>Vulgatibacter</taxon>
    </lineage>
</organism>
<name>A0A0K1P9U2_9BACT</name>
<dbReference type="KEGG" id="vin:AKJ08_0654"/>
<protein>
    <submittedName>
        <fullName evidence="1">Uncharacterized protein</fullName>
    </submittedName>
</protein>
<keyword evidence="2" id="KW-1185">Reference proteome</keyword>